<dbReference type="Proteomes" id="UP000681722">
    <property type="component" value="Unassembled WGS sequence"/>
</dbReference>
<evidence type="ECO:0000313" key="2">
    <source>
        <dbReference type="EMBL" id="CAF4272794.1"/>
    </source>
</evidence>
<proteinExistence type="predicted"/>
<comment type="caution">
    <text evidence="1">The sequence shown here is derived from an EMBL/GenBank/DDBJ whole genome shotgun (WGS) entry which is preliminary data.</text>
</comment>
<organism evidence="1 3">
    <name type="scientific">Didymodactylos carnosus</name>
    <dbReference type="NCBI Taxonomy" id="1234261"/>
    <lineage>
        <taxon>Eukaryota</taxon>
        <taxon>Metazoa</taxon>
        <taxon>Spiralia</taxon>
        <taxon>Gnathifera</taxon>
        <taxon>Rotifera</taxon>
        <taxon>Eurotatoria</taxon>
        <taxon>Bdelloidea</taxon>
        <taxon>Philodinida</taxon>
        <taxon>Philodinidae</taxon>
        <taxon>Didymodactylos</taxon>
    </lineage>
</organism>
<dbReference type="EMBL" id="CAJNOQ010016354">
    <property type="protein sequence ID" value="CAF1379266.1"/>
    <property type="molecule type" value="Genomic_DNA"/>
</dbReference>
<evidence type="ECO:0000313" key="1">
    <source>
        <dbReference type="EMBL" id="CAF1379266.1"/>
    </source>
</evidence>
<evidence type="ECO:0000313" key="3">
    <source>
        <dbReference type="Proteomes" id="UP000663829"/>
    </source>
</evidence>
<reference evidence="1" key="1">
    <citation type="submission" date="2021-02" db="EMBL/GenBank/DDBJ databases">
        <authorList>
            <person name="Nowell W R."/>
        </authorList>
    </citation>
    <scope>NUCLEOTIDE SEQUENCE</scope>
</reference>
<dbReference type="InterPro" id="IPR011009">
    <property type="entry name" value="Kinase-like_dom_sf"/>
</dbReference>
<name>A0A815JP91_9BILA</name>
<protein>
    <recommendedName>
        <fullName evidence="4">Protein kinase domain-containing protein</fullName>
    </recommendedName>
</protein>
<dbReference type="AlphaFoldDB" id="A0A815JP91"/>
<accession>A0A815JP91</accession>
<dbReference type="Proteomes" id="UP000663829">
    <property type="component" value="Unassembled WGS sequence"/>
</dbReference>
<evidence type="ECO:0008006" key="4">
    <source>
        <dbReference type="Google" id="ProtNLM"/>
    </source>
</evidence>
<keyword evidence="3" id="KW-1185">Reference proteome</keyword>
<gene>
    <name evidence="1" type="ORF">GPM918_LOCUS32249</name>
    <name evidence="2" type="ORF">SRO942_LOCUS32915</name>
</gene>
<sequence>MHGNTGYRPLAWSIIPHRLMRTPGSSLLPFNIITIIEIKKKTLQHPILTKLDIGQTCEYLHTILQFTPDRQVIYGLLTNFEIGIVIRGSVKSNIDDPFEFETQFEIYQLSIADDLNKILWTIIHLNNQTYNRLPYKKNSSATLSNRCAWHAIGHCHWLAPMRTRAQQVPIGTHFEFNVELNAISYRSILGRGSHSLVFKTQINENDKKVLHKWKNGNTYLLFTPVGEPVKIYGLSIANKKQRFNDLYEQLRLAHANSYIHRDIRQANIISCKIQENPDENPILIKCSYIDEIMHLVKCFLLDQCDEMNKRTLAAEINEFDISSVIQWWDNYLIRH</sequence>
<dbReference type="EMBL" id="CAJOBC010080477">
    <property type="protein sequence ID" value="CAF4272794.1"/>
    <property type="molecule type" value="Genomic_DNA"/>
</dbReference>
<dbReference type="SUPFAM" id="SSF56112">
    <property type="entry name" value="Protein kinase-like (PK-like)"/>
    <property type="match status" value="1"/>
</dbReference>